<proteinExistence type="predicted"/>
<dbReference type="GO" id="GO:0003677">
    <property type="term" value="F:DNA binding"/>
    <property type="evidence" value="ECO:0007669"/>
    <property type="project" value="UniProtKB-KW"/>
</dbReference>
<dbReference type="STRING" id="538381.GCA_001696535_02239"/>
<dbReference type="PRINTS" id="PR00035">
    <property type="entry name" value="HTHGNTR"/>
</dbReference>
<name>A0A285SFZ4_9HYPH</name>
<evidence type="ECO:0000256" key="2">
    <source>
        <dbReference type="ARBA" id="ARBA00023125"/>
    </source>
</evidence>
<dbReference type="PANTHER" id="PTHR43537:SF5">
    <property type="entry name" value="UXU OPERON TRANSCRIPTIONAL REGULATOR"/>
    <property type="match status" value="1"/>
</dbReference>
<sequence length="233" mass="26115">MTEQIKLRTLDMSRVPSVTDLVFAELYNRVVGLDLLPGTKLSEAEVAKQMGVSRQPVRDAFYRLSQQGFLLIRPQRATVVTPISVEAVHRARFIRTALELETMRAAMANMTEAEMGELEDMIGEQEKAVDRDDRAGFHALDDSFHNRICEIAGQGHVWALIRDHKAHMDRVRYLSLENGARLALNDHISILAAVRGGDQDGAITRMRSHLARIAGIIDDIRAAHADYFDPDEA</sequence>
<dbReference type="SMART" id="SM00895">
    <property type="entry name" value="FCD"/>
    <property type="match status" value="1"/>
</dbReference>
<evidence type="ECO:0000256" key="3">
    <source>
        <dbReference type="ARBA" id="ARBA00023163"/>
    </source>
</evidence>
<dbReference type="InterPro" id="IPR036388">
    <property type="entry name" value="WH-like_DNA-bd_sf"/>
</dbReference>
<dbReference type="InterPro" id="IPR008920">
    <property type="entry name" value="TF_FadR/GntR_C"/>
</dbReference>
<keyword evidence="2" id="KW-0238">DNA-binding</keyword>
<gene>
    <name evidence="5" type="ORF">SAMN05421512_10550</name>
</gene>
<dbReference type="OrthoDB" id="9788098at2"/>
<reference evidence="5 6" key="1">
    <citation type="submission" date="2017-08" db="EMBL/GenBank/DDBJ databases">
        <authorList>
            <person name="de Groot N.N."/>
        </authorList>
    </citation>
    <scope>NUCLEOTIDE SEQUENCE [LARGE SCALE GENOMIC DNA]</scope>
    <source>
        <strain evidence="5 6">USBA 352</strain>
    </source>
</reference>
<dbReference type="EMBL" id="OBML01000005">
    <property type="protein sequence ID" value="SOC06290.1"/>
    <property type="molecule type" value="Genomic_DNA"/>
</dbReference>
<keyword evidence="1" id="KW-0805">Transcription regulation</keyword>
<dbReference type="Gene3D" id="1.10.10.10">
    <property type="entry name" value="Winged helix-like DNA-binding domain superfamily/Winged helix DNA-binding domain"/>
    <property type="match status" value="1"/>
</dbReference>
<dbReference type="GO" id="GO:0003700">
    <property type="term" value="F:DNA-binding transcription factor activity"/>
    <property type="evidence" value="ECO:0007669"/>
    <property type="project" value="InterPro"/>
</dbReference>
<accession>A0A285SFZ4</accession>
<dbReference type="Proteomes" id="UP000219331">
    <property type="component" value="Unassembled WGS sequence"/>
</dbReference>
<dbReference type="InterPro" id="IPR011711">
    <property type="entry name" value="GntR_C"/>
</dbReference>
<dbReference type="SUPFAM" id="SSF46785">
    <property type="entry name" value="Winged helix' DNA-binding domain"/>
    <property type="match status" value="1"/>
</dbReference>
<dbReference type="InterPro" id="IPR036390">
    <property type="entry name" value="WH_DNA-bd_sf"/>
</dbReference>
<feature type="domain" description="HTH gntR-type" evidence="4">
    <location>
        <begin position="16"/>
        <end position="83"/>
    </location>
</feature>
<dbReference type="Pfam" id="PF00392">
    <property type="entry name" value="GntR"/>
    <property type="match status" value="1"/>
</dbReference>
<evidence type="ECO:0000259" key="4">
    <source>
        <dbReference type="PROSITE" id="PS50949"/>
    </source>
</evidence>
<evidence type="ECO:0000313" key="5">
    <source>
        <dbReference type="EMBL" id="SOC06290.1"/>
    </source>
</evidence>
<keyword evidence="3" id="KW-0804">Transcription</keyword>
<dbReference type="AlphaFoldDB" id="A0A285SFZ4"/>
<dbReference type="PANTHER" id="PTHR43537">
    <property type="entry name" value="TRANSCRIPTIONAL REGULATOR, GNTR FAMILY"/>
    <property type="match status" value="1"/>
</dbReference>
<protein>
    <submittedName>
        <fullName evidence="5">Transcriptional regulator, GntR family</fullName>
    </submittedName>
</protein>
<evidence type="ECO:0000256" key="1">
    <source>
        <dbReference type="ARBA" id="ARBA00023015"/>
    </source>
</evidence>
<evidence type="ECO:0000313" key="6">
    <source>
        <dbReference type="Proteomes" id="UP000219331"/>
    </source>
</evidence>
<dbReference type="Gene3D" id="1.20.120.530">
    <property type="entry name" value="GntR ligand-binding domain-like"/>
    <property type="match status" value="1"/>
</dbReference>
<dbReference type="SUPFAM" id="SSF48008">
    <property type="entry name" value="GntR ligand-binding domain-like"/>
    <property type="match status" value="1"/>
</dbReference>
<dbReference type="PROSITE" id="PS50949">
    <property type="entry name" value="HTH_GNTR"/>
    <property type="match status" value="1"/>
</dbReference>
<organism evidence="5 6">
    <name type="scientific">Stappia indica</name>
    <dbReference type="NCBI Taxonomy" id="538381"/>
    <lineage>
        <taxon>Bacteria</taxon>
        <taxon>Pseudomonadati</taxon>
        <taxon>Pseudomonadota</taxon>
        <taxon>Alphaproteobacteria</taxon>
        <taxon>Hyphomicrobiales</taxon>
        <taxon>Stappiaceae</taxon>
        <taxon>Stappia</taxon>
    </lineage>
</organism>
<dbReference type="Pfam" id="PF07729">
    <property type="entry name" value="FCD"/>
    <property type="match status" value="1"/>
</dbReference>
<dbReference type="InterPro" id="IPR000524">
    <property type="entry name" value="Tscrpt_reg_HTH_GntR"/>
</dbReference>
<dbReference type="SMART" id="SM00345">
    <property type="entry name" value="HTH_GNTR"/>
    <property type="match status" value="1"/>
</dbReference>
<dbReference type="RefSeq" id="WP_067219764.1">
    <property type="nucleotide sequence ID" value="NZ_MBQE01000002.1"/>
</dbReference>
<keyword evidence="6" id="KW-1185">Reference proteome</keyword>